<accession>A5IZK5</accession>
<dbReference type="PROSITE" id="PS00108">
    <property type="entry name" value="PROTEIN_KINASE_ST"/>
    <property type="match status" value="1"/>
</dbReference>
<gene>
    <name evidence="2" type="primary">pk</name>
    <name evidence="2" type="ORF">SlGVgp003</name>
</gene>
<dbReference type="GO" id="GO:0005524">
    <property type="term" value="F:ATP binding"/>
    <property type="evidence" value="ECO:0007669"/>
    <property type="project" value="InterPro"/>
</dbReference>
<proteinExistence type="predicted"/>
<dbReference type="KEGG" id="vg:5184179"/>
<dbReference type="PROSITE" id="PS50011">
    <property type="entry name" value="PROTEIN_KINASE_DOM"/>
    <property type="match status" value="1"/>
</dbReference>
<dbReference type="Proteomes" id="UP000202782">
    <property type="component" value="Segment"/>
</dbReference>
<dbReference type="EMBL" id="DQ288858">
    <property type="protein sequence ID" value="ABQ51946.1"/>
    <property type="molecule type" value="Genomic_DNA"/>
</dbReference>
<dbReference type="Pfam" id="PF00069">
    <property type="entry name" value="Pkinase"/>
    <property type="match status" value="1"/>
</dbReference>
<protein>
    <submittedName>
        <fullName evidence="2">Pk</fullName>
    </submittedName>
</protein>
<evidence type="ECO:0000259" key="1">
    <source>
        <dbReference type="PROSITE" id="PS50011"/>
    </source>
</evidence>
<evidence type="ECO:0000313" key="3">
    <source>
        <dbReference type="Proteomes" id="UP000202782"/>
    </source>
</evidence>
<dbReference type="SUPFAM" id="SSF56112">
    <property type="entry name" value="Protein kinase-like (PK-like)"/>
    <property type="match status" value="1"/>
</dbReference>
<dbReference type="SMART" id="SM00220">
    <property type="entry name" value="S_TKc"/>
    <property type="match status" value="1"/>
</dbReference>
<dbReference type="GeneID" id="5184179"/>
<keyword evidence="3" id="KW-1185">Reference proteome</keyword>
<dbReference type="Gene3D" id="1.10.510.10">
    <property type="entry name" value="Transferase(Phosphotransferase) domain 1"/>
    <property type="match status" value="1"/>
</dbReference>
<dbReference type="OrthoDB" id="8955at10239"/>
<dbReference type="GO" id="GO:0004672">
    <property type="term" value="F:protein kinase activity"/>
    <property type="evidence" value="ECO:0007669"/>
    <property type="project" value="InterPro"/>
</dbReference>
<dbReference type="InterPro" id="IPR008271">
    <property type="entry name" value="Ser/Thr_kinase_AS"/>
</dbReference>
<dbReference type="PANTHER" id="PTHR24345">
    <property type="entry name" value="SERINE/THREONINE-PROTEIN KINASE PLK"/>
    <property type="match status" value="1"/>
</dbReference>
<evidence type="ECO:0000313" key="2">
    <source>
        <dbReference type="EMBL" id="ABQ51946.1"/>
    </source>
</evidence>
<dbReference type="InterPro" id="IPR011009">
    <property type="entry name" value="Kinase-like_dom_sf"/>
</dbReference>
<name>A5IZK5_9BBAC</name>
<dbReference type="RefSeq" id="YP_001256954.1">
    <property type="nucleotide sequence ID" value="NC_009503.1"/>
</dbReference>
<feature type="domain" description="Protein kinase" evidence="1">
    <location>
        <begin position="1"/>
        <end position="280"/>
    </location>
</feature>
<reference evidence="2 3" key="1">
    <citation type="journal article" date="2008" name="J. Microbiol.">
        <title>Molecular and phylogenetic characterization of Spodoptera litura granulovirus.</title>
        <authorList>
            <person name="Wang Y."/>
            <person name="Choi J.Y."/>
            <person name="Roh J.Y."/>
            <person name="Woo S.D."/>
            <person name="Jin B.R."/>
            <person name="Je Y.H."/>
        </authorList>
    </citation>
    <scope>NUCLEOTIDE SEQUENCE [LARGE SCALE GENOMIC DNA]</scope>
    <source>
        <strain evidence="2">SlGV-K1</strain>
    </source>
</reference>
<sequence length="282" mass="33069">MNSNNSIDSAREYLAGMEVVRKLDEDNDSYENIFLVKNKNEKRVDVQKICKDTYHFNILELYVHQIMQDNSHFVKLHDIVHIPGRTTYWTMDYIEDGDLFDIIKFGRYKIDEKKCRKIIFQLVNALNDLHSHQIIHNDVKLENLLYNKKKNKVIICDYGLCHIIGTPSMDDGTVVYFSPEKIKGELNQVSFDWWAVGVVTYEILSGKYPYKLKNGSGDYDSDHADYNDLNPEDMLKYLSKRPPKIGQASDSANDFVQQMLRYDTTKRLSSYNNIIRHPFLKF</sequence>
<dbReference type="InterPro" id="IPR000719">
    <property type="entry name" value="Prot_kinase_dom"/>
</dbReference>
<organism evidence="2 3">
    <name type="scientific">Spodoptera litura granulovirus</name>
    <dbReference type="NCBI Taxonomy" id="359919"/>
    <lineage>
        <taxon>Viruses</taxon>
        <taxon>Viruses incertae sedis</taxon>
        <taxon>Naldaviricetes</taxon>
        <taxon>Lefavirales</taxon>
        <taxon>Baculoviridae</taxon>
        <taxon>Betabaculovirus</taxon>
        <taxon>Betabaculovirus spliturae</taxon>
    </lineage>
</organism>